<dbReference type="PROSITE" id="PS50949">
    <property type="entry name" value="HTH_GNTR"/>
    <property type="match status" value="1"/>
</dbReference>
<name>A0A418V400_RHOPL</name>
<dbReference type="OrthoDB" id="7618373at2"/>
<keyword evidence="1" id="KW-0805">Transcription regulation</keyword>
<dbReference type="SMART" id="SM00895">
    <property type="entry name" value="FCD"/>
    <property type="match status" value="1"/>
</dbReference>
<dbReference type="Proteomes" id="UP000285523">
    <property type="component" value="Unassembled WGS sequence"/>
</dbReference>
<dbReference type="Pfam" id="PF00392">
    <property type="entry name" value="GntR"/>
    <property type="match status" value="1"/>
</dbReference>
<keyword evidence="3" id="KW-0804">Transcription</keyword>
<evidence type="ECO:0000313" key="5">
    <source>
        <dbReference type="EMBL" id="RJF70828.1"/>
    </source>
</evidence>
<dbReference type="CDD" id="cd07377">
    <property type="entry name" value="WHTH_GntR"/>
    <property type="match status" value="1"/>
</dbReference>
<dbReference type="AlphaFoldDB" id="A0A418V400"/>
<dbReference type="RefSeq" id="WP_119857272.1">
    <property type="nucleotide sequence ID" value="NZ_QYYD01000014.1"/>
</dbReference>
<dbReference type="GO" id="GO:0003677">
    <property type="term" value="F:DNA binding"/>
    <property type="evidence" value="ECO:0007669"/>
    <property type="project" value="UniProtKB-KW"/>
</dbReference>
<evidence type="ECO:0000259" key="4">
    <source>
        <dbReference type="PROSITE" id="PS50949"/>
    </source>
</evidence>
<dbReference type="InterPro" id="IPR036390">
    <property type="entry name" value="WH_DNA-bd_sf"/>
</dbReference>
<feature type="domain" description="HTH gntR-type" evidence="4">
    <location>
        <begin position="8"/>
        <end position="75"/>
    </location>
</feature>
<dbReference type="SUPFAM" id="SSF46785">
    <property type="entry name" value="Winged helix' DNA-binding domain"/>
    <property type="match status" value="1"/>
</dbReference>
<evidence type="ECO:0000313" key="6">
    <source>
        <dbReference type="Proteomes" id="UP000285523"/>
    </source>
</evidence>
<evidence type="ECO:0000256" key="1">
    <source>
        <dbReference type="ARBA" id="ARBA00023015"/>
    </source>
</evidence>
<accession>A0A418V400</accession>
<dbReference type="InterPro" id="IPR036388">
    <property type="entry name" value="WH-like_DNA-bd_sf"/>
</dbReference>
<keyword evidence="2" id="KW-0238">DNA-binding</keyword>
<dbReference type="Gene3D" id="1.10.10.10">
    <property type="entry name" value="Winged helix-like DNA-binding domain superfamily/Winged helix DNA-binding domain"/>
    <property type="match status" value="1"/>
</dbReference>
<dbReference type="GO" id="GO:0003700">
    <property type="term" value="F:DNA-binding transcription factor activity"/>
    <property type="evidence" value="ECO:0007669"/>
    <property type="project" value="InterPro"/>
</dbReference>
<dbReference type="InterPro" id="IPR008920">
    <property type="entry name" value="TF_FadR/GntR_C"/>
</dbReference>
<proteinExistence type="predicted"/>
<dbReference type="InterPro" id="IPR011711">
    <property type="entry name" value="GntR_C"/>
</dbReference>
<dbReference type="Gene3D" id="1.20.120.530">
    <property type="entry name" value="GntR ligand-binding domain-like"/>
    <property type="match status" value="1"/>
</dbReference>
<organism evidence="5 6">
    <name type="scientific">Rhodopseudomonas palustris</name>
    <dbReference type="NCBI Taxonomy" id="1076"/>
    <lineage>
        <taxon>Bacteria</taxon>
        <taxon>Pseudomonadati</taxon>
        <taxon>Pseudomonadota</taxon>
        <taxon>Alphaproteobacteria</taxon>
        <taxon>Hyphomicrobiales</taxon>
        <taxon>Nitrobacteraceae</taxon>
        <taxon>Rhodopseudomonas</taxon>
    </lineage>
</organism>
<gene>
    <name evidence="5" type="ORF">D4Q52_14435</name>
</gene>
<dbReference type="Pfam" id="PF07729">
    <property type="entry name" value="FCD"/>
    <property type="match status" value="1"/>
</dbReference>
<sequence>MADKQAAPDRGAVIYKALWHAIIEQALQPGAKLPEDAIGEKFGASRTIVRAALTRLAAEGLVELRRNRGAAVATPSWNEARDIFDVRIGLERLVVARLAGRLTREQIKQLKQHVDAEEEARGSNVPLSIRLATDFHIKLAGMTGNPVLARYVSEVASRCGLILARFSRPHSSDCAVSEHRALIAALSSNDVPAAMTLMDHHLDAVADRAMIFEHPLPERDIQDILEPYVKDAAQVKGKKASSRRT</sequence>
<dbReference type="PANTHER" id="PTHR43537:SF53">
    <property type="entry name" value="HTH-TYPE TRANSCRIPTIONAL REPRESSOR NANR"/>
    <property type="match status" value="1"/>
</dbReference>
<protein>
    <submittedName>
        <fullName evidence="5">GntR family transcriptional regulator</fullName>
    </submittedName>
</protein>
<dbReference type="SUPFAM" id="SSF48008">
    <property type="entry name" value="GntR ligand-binding domain-like"/>
    <property type="match status" value="1"/>
</dbReference>
<reference evidence="5 6" key="1">
    <citation type="submission" date="2018-09" db="EMBL/GenBank/DDBJ databases">
        <title>Draft genome sequence of Rhodopseudomonas palustris 2.1.18.</title>
        <authorList>
            <person name="Robertson S.L."/>
            <person name="Meyer T.E."/>
            <person name="Kyndt J.A."/>
        </authorList>
    </citation>
    <scope>NUCLEOTIDE SEQUENCE [LARGE SCALE GENOMIC DNA]</scope>
    <source>
        <strain evidence="5 6">2.1.18</strain>
    </source>
</reference>
<dbReference type="PANTHER" id="PTHR43537">
    <property type="entry name" value="TRANSCRIPTIONAL REGULATOR, GNTR FAMILY"/>
    <property type="match status" value="1"/>
</dbReference>
<evidence type="ECO:0000256" key="3">
    <source>
        <dbReference type="ARBA" id="ARBA00023163"/>
    </source>
</evidence>
<dbReference type="InterPro" id="IPR000524">
    <property type="entry name" value="Tscrpt_reg_HTH_GntR"/>
</dbReference>
<dbReference type="EMBL" id="QYYD01000014">
    <property type="protein sequence ID" value="RJF70828.1"/>
    <property type="molecule type" value="Genomic_DNA"/>
</dbReference>
<evidence type="ECO:0000256" key="2">
    <source>
        <dbReference type="ARBA" id="ARBA00023125"/>
    </source>
</evidence>
<comment type="caution">
    <text evidence="5">The sequence shown here is derived from an EMBL/GenBank/DDBJ whole genome shotgun (WGS) entry which is preliminary data.</text>
</comment>
<dbReference type="SMART" id="SM00345">
    <property type="entry name" value="HTH_GNTR"/>
    <property type="match status" value="1"/>
</dbReference>